<dbReference type="Proteomes" id="UP001464891">
    <property type="component" value="Unassembled WGS sequence"/>
</dbReference>
<dbReference type="InterPro" id="IPR035940">
    <property type="entry name" value="CAP_sf"/>
</dbReference>
<dbReference type="SUPFAM" id="SSF55797">
    <property type="entry name" value="PR-1-like"/>
    <property type="match status" value="1"/>
</dbReference>
<keyword evidence="3" id="KW-1185">Reference proteome</keyword>
<evidence type="ECO:0000313" key="3">
    <source>
        <dbReference type="Proteomes" id="UP001464891"/>
    </source>
</evidence>
<protein>
    <submittedName>
        <fullName evidence="2">CAP domain-containing protein</fullName>
    </submittedName>
</protein>
<evidence type="ECO:0000313" key="2">
    <source>
        <dbReference type="EMBL" id="MEP0818040.1"/>
    </source>
</evidence>
<name>A0ABV0J8E3_9CYAN</name>
<evidence type="ECO:0000259" key="1">
    <source>
        <dbReference type="Pfam" id="PF00188"/>
    </source>
</evidence>
<sequence length="214" mass="23560">MSKLLGHTELHRPMVINKLPIWLMGGAIALNLMGCESLNQVLPNLPLPSSFPTQLPTASSASPSPGDLSATVQSPAIAEMETTVRQRINEIRQEQGLKPLQNNDRLAQVARDYSRLMAEKNFFSHTGPDGRNVGQRVQAAGIIYWIVGENLFKSVNIPNPGPVAVKGWMESPGHRENILTAPYSETGVGVWQQGESYYFTQLFLRPPSLPALFE</sequence>
<gene>
    <name evidence="2" type="ORF">NC998_13140</name>
</gene>
<dbReference type="PANTHER" id="PTHR31157:SF1">
    <property type="entry name" value="SCP DOMAIN-CONTAINING PROTEIN"/>
    <property type="match status" value="1"/>
</dbReference>
<dbReference type="Pfam" id="PF00188">
    <property type="entry name" value="CAP"/>
    <property type="match status" value="1"/>
</dbReference>
<dbReference type="InterPro" id="IPR014044">
    <property type="entry name" value="CAP_dom"/>
</dbReference>
<dbReference type="CDD" id="cd05379">
    <property type="entry name" value="CAP_bacterial"/>
    <property type="match status" value="1"/>
</dbReference>
<feature type="domain" description="SCP" evidence="1">
    <location>
        <begin position="87"/>
        <end position="203"/>
    </location>
</feature>
<proteinExistence type="predicted"/>
<dbReference type="PANTHER" id="PTHR31157">
    <property type="entry name" value="SCP DOMAIN-CONTAINING PROTEIN"/>
    <property type="match status" value="1"/>
</dbReference>
<dbReference type="Gene3D" id="3.40.33.10">
    <property type="entry name" value="CAP"/>
    <property type="match status" value="1"/>
</dbReference>
<dbReference type="EMBL" id="JAMPKM010000007">
    <property type="protein sequence ID" value="MEP0818040.1"/>
    <property type="molecule type" value="Genomic_DNA"/>
</dbReference>
<organism evidence="2 3">
    <name type="scientific">Trichocoleus desertorum GB2-A4</name>
    <dbReference type="NCBI Taxonomy" id="2933944"/>
    <lineage>
        <taxon>Bacteria</taxon>
        <taxon>Bacillati</taxon>
        <taxon>Cyanobacteriota</taxon>
        <taxon>Cyanophyceae</taxon>
        <taxon>Leptolyngbyales</taxon>
        <taxon>Trichocoleusaceae</taxon>
        <taxon>Trichocoleus</taxon>
    </lineage>
</organism>
<comment type="caution">
    <text evidence="2">The sequence shown here is derived from an EMBL/GenBank/DDBJ whole genome shotgun (WGS) entry which is preliminary data.</text>
</comment>
<reference evidence="2 3" key="1">
    <citation type="submission" date="2022-04" db="EMBL/GenBank/DDBJ databases">
        <title>Positive selection, recombination, and allopatry shape intraspecific diversity of widespread and dominant cyanobacteria.</title>
        <authorList>
            <person name="Wei J."/>
            <person name="Shu W."/>
            <person name="Hu C."/>
        </authorList>
    </citation>
    <scope>NUCLEOTIDE SEQUENCE [LARGE SCALE GENOMIC DNA]</scope>
    <source>
        <strain evidence="2 3">GB2-A4</strain>
    </source>
</reference>
<accession>A0ABV0J8E3</accession>
<dbReference type="RefSeq" id="WP_242016793.1">
    <property type="nucleotide sequence ID" value="NZ_JAMPKM010000007.1"/>
</dbReference>